<dbReference type="GO" id="GO:1990281">
    <property type="term" value="C:efflux pump complex"/>
    <property type="evidence" value="ECO:0007669"/>
    <property type="project" value="TreeGrafter"/>
</dbReference>
<dbReference type="Pfam" id="PF25954">
    <property type="entry name" value="Beta-barrel_RND_2"/>
    <property type="match status" value="1"/>
</dbReference>
<comment type="similarity">
    <text evidence="1">Belongs to the membrane fusion protein (MFP) (TC 8.A.1) family.</text>
</comment>
<dbReference type="InterPro" id="IPR006143">
    <property type="entry name" value="RND_pump_MFP"/>
</dbReference>
<sequence>MASMGDLLAMNIQTDTHRNLAEALTPLSAVTVSEAQPSFEDRQERGPSWTLRIFLLLGLLAAGGAVLWRSDLPTLTTLRNWGEGLLDPASQSAATNVPVAPTPVSDTTARIQPAPVPMPTAEITGSGYVLVQDYASVFAKYEGTITDLLVALGDPVTRGQPLAAVSDPGAQYALKSALIDQSLAQLRLETKRIEVDQSERDFDRLTSLLAKDAVSERVTQDAATALSLAKTALRQAEQDIHLADLKVEIAQEHVDELTIRAPVSGTITQLNARIGNSVLARVDTIRDTDYLMVITDTASMYLDAEVAETNVSRLRVGLTGEAVLDGFPDQPFEVRVVGISPVVSAERGTISLRLELDGPPDGIRPNMAARIRITLSDT</sequence>
<evidence type="ECO:0000313" key="4">
    <source>
        <dbReference type="EMBL" id="APG46779.1"/>
    </source>
</evidence>
<dbReference type="Proteomes" id="UP000183859">
    <property type="component" value="Chromosome"/>
</dbReference>
<accession>A0A1L3I3Z2</accession>
<gene>
    <name evidence="4" type="ORF">PhaeoP97_01356</name>
</gene>
<dbReference type="EMBL" id="CP016364">
    <property type="protein sequence ID" value="APG46779.1"/>
    <property type="molecule type" value="Genomic_DNA"/>
</dbReference>
<dbReference type="OrthoDB" id="9791520at2"/>
<evidence type="ECO:0000256" key="1">
    <source>
        <dbReference type="ARBA" id="ARBA00009477"/>
    </source>
</evidence>
<dbReference type="PANTHER" id="PTHR30469">
    <property type="entry name" value="MULTIDRUG RESISTANCE PROTEIN MDTA"/>
    <property type="match status" value="1"/>
</dbReference>
<dbReference type="Pfam" id="PF25919">
    <property type="entry name" value="BSH_CusB"/>
    <property type="match status" value="1"/>
</dbReference>
<reference evidence="5" key="1">
    <citation type="submission" date="2016-07" db="EMBL/GenBank/DDBJ databases">
        <title>Phaeobacter portensis sp. nov., a tropodithietic acid producing bacterium isolated from a German harbor.</title>
        <authorList>
            <person name="Freese H.M."/>
            <person name="Bunk B."/>
            <person name="Breider S."/>
            <person name="Brinkhoff T."/>
        </authorList>
    </citation>
    <scope>NUCLEOTIDE SEQUENCE [LARGE SCALE GENOMIC DNA]</scope>
    <source>
        <strain evidence="5">P97</strain>
    </source>
</reference>
<organism evidence="4 5">
    <name type="scientific">Phaeobacter porticola</name>
    <dbReference type="NCBI Taxonomy" id="1844006"/>
    <lineage>
        <taxon>Bacteria</taxon>
        <taxon>Pseudomonadati</taxon>
        <taxon>Pseudomonadota</taxon>
        <taxon>Alphaproteobacteria</taxon>
        <taxon>Rhodobacterales</taxon>
        <taxon>Roseobacteraceae</taxon>
        <taxon>Phaeobacter</taxon>
    </lineage>
</organism>
<dbReference type="STRING" id="1844006.PhaeoP97_01356"/>
<dbReference type="Gene3D" id="2.40.30.170">
    <property type="match status" value="1"/>
</dbReference>
<keyword evidence="5" id="KW-1185">Reference proteome</keyword>
<evidence type="ECO:0000313" key="5">
    <source>
        <dbReference type="Proteomes" id="UP000183859"/>
    </source>
</evidence>
<evidence type="ECO:0000259" key="2">
    <source>
        <dbReference type="Pfam" id="PF25919"/>
    </source>
</evidence>
<name>A0A1L3I3Z2_9RHOB</name>
<dbReference type="SUPFAM" id="SSF111369">
    <property type="entry name" value="HlyD-like secretion proteins"/>
    <property type="match status" value="1"/>
</dbReference>
<dbReference type="AlphaFoldDB" id="A0A1L3I3Z2"/>
<feature type="domain" description="CusB-like beta-barrel" evidence="3">
    <location>
        <begin position="302"/>
        <end position="374"/>
    </location>
</feature>
<dbReference type="InterPro" id="IPR058790">
    <property type="entry name" value="BSH_CusB"/>
</dbReference>
<dbReference type="KEGG" id="php:PhaeoP97_01356"/>
<feature type="domain" description="CusB-like barrel-sandwich hybrid" evidence="2">
    <location>
        <begin position="136"/>
        <end position="279"/>
    </location>
</feature>
<protein>
    <submittedName>
        <fullName evidence="4">Secretion protein, HlyD family</fullName>
    </submittedName>
</protein>
<dbReference type="GO" id="GO:0015562">
    <property type="term" value="F:efflux transmembrane transporter activity"/>
    <property type="evidence" value="ECO:0007669"/>
    <property type="project" value="TreeGrafter"/>
</dbReference>
<proteinExistence type="inferred from homology"/>
<dbReference type="Gene3D" id="2.40.50.100">
    <property type="match status" value="1"/>
</dbReference>
<dbReference type="NCBIfam" id="TIGR01730">
    <property type="entry name" value="RND_mfp"/>
    <property type="match status" value="1"/>
</dbReference>
<dbReference type="InterPro" id="IPR058792">
    <property type="entry name" value="Beta-barrel_RND_2"/>
</dbReference>
<dbReference type="PANTHER" id="PTHR30469:SF15">
    <property type="entry name" value="HLYD FAMILY OF SECRETION PROTEINS"/>
    <property type="match status" value="1"/>
</dbReference>
<evidence type="ECO:0000259" key="3">
    <source>
        <dbReference type="Pfam" id="PF25954"/>
    </source>
</evidence>